<feature type="region of interest" description="Disordered" evidence="1">
    <location>
        <begin position="89"/>
        <end position="111"/>
    </location>
</feature>
<reference evidence="2 3" key="1">
    <citation type="journal article" date="2020" name="Nat. Food">
        <title>A phased Vanilla planifolia genome enables genetic improvement of flavour and production.</title>
        <authorList>
            <person name="Hasing T."/>
            <person name="Tang H."/>
            <person name="Brym M."/>
            <person name="Khazi F."/>
            <person name="Huang T."/>
            <person name="Chambers A.H."/>
        </authorList>
    </citation>
    <scope>NUCLEOTIDE SEQUENCE [LARGE SCALE GENOMIC DNA]</scope>
    <source>
        <tissue evidence="2">Leaf</tissue>
    </source>
</reference>
<organism evidence="2 3">
    <name type="scientific">Vanilla planifolia</name>
    <name type="common">Vanilla</name>
    <dbReference type="NCBI Taxonomy" id="51239"/>
    <lineage>
        <taxon>Eukaryota</taxon>
        <taxon>Viridiplantae</taxon>
        <taxon>Streptophyta</taxon>
        <taxon>Embryophyta</taxon>
        <taxon>Tracheophyta</taxon>
        <taxon>Spermatophyta</taxon>
        <taxon>Magnoliopsida</taxon>
        <taxon>Liliopsida</taxon>
        <taxon>Asparagales</taxon>
        <taxon>Orchidaceae</taxon>
        <taxon>Vanilloideae</taxon>
        <taxon>Vanilleae</taxon>
        <taxon>Vanilla</taxon>
    </lineage>
</organism>
<evidence type="ECO:0000256" key="1">
    <source>
        <dbReference type="SAM" id="MobiDB-lite"/>
    </source>
</evidence>
<feature type="compositionally biased region" description="Basic and acidic residues" evidence="1">
    <location>
        <begin position="99"/>
        <end position="109"/>
    </location>
</feature>
<evidence type="ECO:0000313" key="3">
    <source>
        <dbReference type="Proteomes" id="UP000639772"/>
    </source>
</evidence>
<name>A0A835UL14_VANPL</name>
<dbReference type="Proteomes" id="UP000639772">
    <property type="component" value="Chromosome 10"/>
</dbReference>
<protein>
    <submittedName>
        <fullName evidence="2">Uncharacterized protein</fullName>
    </submittedName>
</protein>
<dbReference type="EMBL" id="JADCNM010000010">
    <property type="protein sequence ID" value="KAG0465368.1"/>
    <property type="molecule type" value="Genomic_DNA"/>
</dbReference>
<comment type="caution">
    <text evidence="2">The sequence shown here is derived from an EMBL/GenBank/DDBJ whole genome shotgun (WGS) entry which is preliminary data.</text>
</comment>
<dbReference type="AlphaFoldDB" id="A0A835UL14"/>
<accession>A0A835UL14</accession>
<sequence>MRNPTMRVGRMRGGLRGVGARKYLQSRKLPTKKHCKRHAVYEELKKEGFNGEALSTGSGVGSIWGQVELTGLKRILELENAILRRKKIPASMKPSTKRTPHDKSSKPESSKISSYAYIAAREIEVYAHVKHLAEQKSAHTLNRRGRSSMALIHIAELFFDERVKSLPRRGLRSESAAQHHRNQSAACLSPSPLPYSSVGRGIPNYRKLSRPLETGEEKSHMSSALKNPDFLEEENPNARNGFDPENAFLKRPLRKRKRPGLEETSFCVKNPFFLRSEKKVPVLGEARQVSSPRESTN</sequence>
<proteinExistence type="predicted"/>
<gene>
    <name evidence="2" type="ORF">HPP92_019532</name>
</gene>
<feature type="region of interest" description="Disordered" evidence="1">
    <location>
        <begin position="229"/>
        <end position="261"/>
    </location>
</feature>
<evidence type="ECO:0000313" key="2">
    <source>
        <dbReference type="EMBL" id="KAG0465368.1"/>
    </source>
</evidence>